<organism evidence="5 6">
    <name type="scientific">Cryobacterium frigoriphilum</name>
    <dbReference type="NCBI Taxonomy" id="1259150"/>
    <lineage>
        <taxon>Bacteria</taxon>
        <taxon>Bacillati</taxon>
        <taxon>Actinomycetota</taxon>
        <taxon>Actinomycetes</taxon>
        <taxon>Micrococcales</taxon>
        <taxon>Microbacteriaceae</taxon>
        <taxon>Cryobacterium</taxon>
    </lineage>
</organism>
<dbReference type="GO" id="GO:0030288">
    <property type="term" value="C:outer membrane-bounded periplasmic space"/>
    <property type="evidence" value="ECO:0007669"/>
    <property type="project" value="TreeGrafter"/>
</dbReference>
<evidence type="ECO:0000313" key="5">
    <source>
        <dbReference type="EMBL" id="TFD45400.1"/>
    </source>
</evidence>
<dbReference type="EMBL" id="SOHE01000085">
    <property type="protein sequence ID" value="TFD45400.1"/>
    <property type="molecule type" value="Genomic_DNA"/>
</dbReference>
<comment type="subcellular location">
    <subcellularLocation>
        <location evidence="1">Cell envelope</location>
    </subcellularLocation>
</comment>
<dbReference type="InterPro" id="IPR028082">
    <property type="entry name" value="Peripla_BP_I"/>
</dbReference>
<evidence type="ECO:0000256" key="1">
    <source>
        <dbReference type="ARBA" id="ARBA00004196"/>
    </source>
</evidence>
<sequence>MKHANTTRHSRTPRTAARTRTTARTRTAALALVALLALTGCSGTGQPDTSENTSADTNGNTDPNAVTGTIAVVTHSTPGDNFWDVVKSGAEQAADDLDMTVTYQGDGDPVKQSQLIDAAVASDPAGLIVSMANPDGVRAAVESAVAAGIPVVTINAGLEQSAEFGALTHVGQSEFLAGQGAGEKLAEAGASNVICVIHEAGNVSLEQRCAGAADKLGTVTNLQVDIANIADAKNTISSSLLADPSIDGVLSLNPGIAVAAAQANTDAGGTAQLATFDVSADVTALIEDGSILFALDQQPYSQGYLPVVFLTLRLRNGDSVGGGQPVYSGPGFVTKENAGQVAEFASRGTR</sequence>
<keyword evidence="6" id="KW-1185">Reference proteome</keyword>
<dbReference type="Proteomes" id="UP000297447">
    <property type="component" value="Unassembled WGS sequence"/>
</dbReference>
<feature type="domain" description="Periplasmic binding protein" evidence="4">
    <location>
        <begin position="70"/>
        <end position="310"/>
    </location>
</feature>
<dbReference type="InterPro" id="IPR025997">
    <property type="entry name" value="SBP_2_dom"/>
</dbReference>
<gene>
    <name evidence="5" type="ORF">E3T55_18905</name>
</gene>
<dbReference type="PANTHER" id="PTHR30036">
    <property type="entry name" value="D-XYLOSE-BINDING PERIPLASMIC PROTEIN"/>
    <property type="match status" value="1"/>
</dbReference>
<feature type="region of interest" description="Disordered" evidence="3">
    <location>
        <begin position="1"/>
        <end position="23"/>
    </location>
</feature>
<evidence type="ECO:0000256" key="3">
    <source>
        <dbReference type="SAM" id="MobiDB-lite"/>
    </source>
</evidence>
<dbReference type="GO" id="GO:0030246">
    <property type="term" value="F:carbohydrate binding"/>
    <property type="evidence" value="ECO:0007669"/>
    <property type="project" value="TreeGrafter"/>
</dbReference>
<feature type="compositionally biased region" description="Low complexity" evidence="3">
    <location>
        <begin position="13"/>
        <end position="23"/>
    </location>
</feature>
<protein>
    <submittedName>
        <fullName evidence="5">Sugar ABC transporter substrate-binding protein</fullName>
    </submittedName>
</protein>
<comment type="similarity">
    <text evidence="2">Belongs to the bacterial solute-binding protein 2 family.</text>
</comment>
<dbReference type="PANTHER" id="PTHR30036:SF7">
    <property type="entry name" value="ABC TRANSPORTER PERIPLASMIC-BINDING PROTEIN YPHF"/>
    <property type="match status" value="1"/>
</dbReference>
<feature type="compositionally biased region" description="Basic residues" evidence="3">
    <location>
        <begin position="1"/>
        <end position="12"/>
    </location>
</feature>
<feature type="compositionally biased region" description="Polar residues" evidence="3">
    <location>
        <begin position="44"/>
        <end position="66"/>
    </location>
</feature>
<dbReference type="RefSeq" id="WP_134521086.1">
    <property type="nucleotide sequence ID" value="NZ_SOHE01000085.1"/>
</dbReference>
<dbReference type="Gene3D" id="3.40.50.2300">
    <property type="match status" value="2"/>
</dbReference>
<name>A0A4R8ZTQ6_9MICO</name>
<dbReference type="CDD" id="cd06312">
    <property type="entry name" value="PBP1_ABC_sugar_binding-like"/>
    <property type="match status" value="1"/>
</dbReference>
<dbReference type="SUPFAM" id="SSF53822">
    <property type="entry name" value="Periplasmic binding protein-like I"/>
    <property type="match status" value="1"/>
</dbReference>
<dbReference type="Pfam" id="PF13407">
    <property type="entry name" value="Peripla_BP_4"/>
    <property type="match status" value="1"/>
</dbReference>
<proteinExistence type="inferred from homology"/>
<evidence type="ECO:0000313" key="6">
    <source>
        <dbReference type="Proteomes" id="UP000297447"/>
    </source>
</evidence>
<comment type="caution">
    <text evidence="5">The sequence shown here is derived from an EMBL/GenBank/DDBJ whole genome shotgun (WGS) entry which is preliminary data.</text>
</comment>
<reference evidence="5 6" key="1">
    <citation type="submission" date="2019-03" db="EMBL/GenBank/DDBJ databases">
        <title>Genomics of glacier-inhabiting Cryobacterium strains.</title>
        <authorList>
            <person name="Liu Q."/>
            <person name="Xin Y.-H."/>
        </authorList>
    </citation>
    <scope>NUCLEOTIDE SEQUENCE [LARGE SCALE GENOMIC DNA]</scope>
    <source>
        <strain evidence="5 6">Hh14</strain>
    </source>
</reference>
<accession>A0A4R8ZTQ6</accession>
<dbReference type="InterPro" id="IPR050555">
    <property type="entry name" value="Bact_Solute-Bind_Prot2"/>
</dbReference>
<dbReference type="OrthoDB" id="257716at2"/>
<evidence type="ECO:0000256" key="2">
    <source>
        <dbReference type="ARBA" id="ARBA00007639"/>
    </source>
</evidence>
<evidence type="ECO:0000259" key="4">
    <source>
        <dbReference type="Pfam" id="PF13407"/>
    </source>
</evidence>
<feature type="region of interest" description="Disordered" evidence="3">
    <location>
        <begin position="43"/>
        <end position="66"/>
    </location>
</feature>
<dbReference type="AlphaFoldDB" id="A0A4R8ZTQ6"/>